<sequence length="93" mass="11131">MKEFRFNEEKNEHLKLERGIGFEVVIEIIKNDKGVQAIAHPNKKKYPKQRIFLVKLNEYVYVVPFIEESNCIFLKTIYPSTKYTKKLKVKKQI</sequence>
<protein>
    <submittedName>
        <fullName evidence="1">Toxin</fullName>
    </submittedName>
</protein>
<name>A0A2M7XXB2_9BACT</name>
<organism evidence="1 2">
    <name type="scientific">Candidatus Roizmanbacteria bacterium CG_4_9_14_3_um_filter_33_18</name>
    <dbReference type="NCBI Taxonomy" id="1974841"/>
    <lineage>
        <taxon>Bacteria</taxon>
        <taxon>Candidatus Roizmaniibacteriota</taxon>
    </lineage>
</organism>
<evidence type="ECO:0000313" key="1">
    <source>
        <dbReference type="EMBL" id="PJA55365.1"/>
    </source>
</evidence>
<gene>
    <name evidence="1" type="ORF">CO165_03900</name>
</gene>
<dbReference type="EMBL" id="PFWL01000160">
    <property type="protein sequence ID" value="PJA55365.1"/>
    <property type="molecule type" value="Genomic_DNA"/>
</dbReference>
<comment type="caution">
    <text evidence="1">The sequence shown here is derived from an EMBL/GenBank/DDBJ whole genome shotgun (WGS) entry which is preliminary data.</text>
</comment>
<dbReference type="AlphaFoldDB" id="A0A2M7XXB2"/>
<dbReference type="Proteomes" id="UP000229647">
    <property type="component" value="Unassembled WGS sequence"/>
</dbReference>
<accession>A0A2M7XXB2</accession>
<reference evidence="2" key="1">
    <citation type="submission" date="2017-09" db="EMBL/GenBank/DDBJ databases">
        <title>Depth-based differentiation of microbial function through sediment-hosted aquifers and enrichment of novel symbionts in the deep terrestrial subsurface.</title>
        <authorList>
            <person name="Probst A.J."/>
            <person name="Ladd B."/>
            <person name="Jarett J.K."/>
            <person name="Geller-Mcgrath D.E."/>
            <person name="Sieber C.M.K."/>
            <person name="Emerson J.B."/>
            <person name="Anantharaman K."/>
            <person name="Thomas B.C."/>
            <person name="Malmstrom R."/>
            <person name="Stieglmeier M."/>
            <person name="Klingl A."/>
            <person name="Woyke T."/>
            <person name="Ryan C.M."/>
            <person name="Banfield J.F."/>
        </authorList>
    </citation>
    <scope>NUCLEOTIDE SEQUENCE [LARGE SCALE GENOMIC DNA]</scope>
</reference>
<proteinExistence type="predicted"/>
<evidence type="ECO:0000313" key="2">
    <source>
        <dbReference type="Proteomes" id="UP000229647"/>
    </source>
</evidence>